<feature type="domain" description="TonB-dependent receptor plug" evidence="7">
    <location>
        <begin position="203"/>
        <end position="309"/>
    </location>
</feature>
<dbReference type="InterPro" id="IPR011662">
    <property type="entry name" value="Secretin/TonB_short_N"/>
</dbReference>
<dbReference type="Pfam" id="PF07660">
    <property type="entry name" value="STN"/>
    <property type="match status" value="1"/>
</dbReference>
<keyword evidence="1 4" id="KW-0813">Transport</keyword>
<feature type="chain" id="PRO_5046032209" evidence="5">
    <location>
        <begin position="18"/>
        <end position="1103"/>
    </location>
</feature>
<comment type="similarity">
    <text evidence="4">Belongs to the TonB-dependent receptor family.</text>
</comment>
<keyword evidence="4" id="KW-1134">Transmembrane beta strand</keyword>
<keyword evidence="2 4" id="KW-0472">Membrane</keyword>
<feature type="domain" description="Secretin/TonB short N-terminal" evidence="6">
    <location>
        <begin position="46"/>
        <end position="96"/>
    </location>
</feature>
<organism evidence="8 9">
    <name type="scientific">Chitinophaga hostae</name>
    <dbReference type="NCBI Taxonomy" id="2831022"/>
    <lineage>
        <taxon>Bacteria</taxon>
        <taxon>Pseudomonadati</taxon>
        <taxon>Bacteroidota</taxon>
        <taxon>Chitinophagia</taxon>
        <taxon>Chitinophagales</taxon>
        <taxon>Chitinophagaceae</taxon>
        <taxon>Chitinophaga</taxon>
    </lineage>
</organism>
<evidence type="ECO:0000256" key="3">
    <source>
        <dbReference type="ARBA" id="ARBA00023237"/>
    </source>
</evidence>
<dbReference type="NCBIfam" id="TIGR04056">
    <property type="entry name" value="OMP_RagA_SusC"/>
    <property type="match status" value="1"/>
</dbReference>
<evidence type="ECO:0000256" key="2">
    <source>
        <dbReference type="ARBA" id="ARBA00023136"/>
    </source>
</evidence>
<dbReference type="InterPro" id="IPR023997">
    <property type="entry name" value="TonB-dep_OMP_SusC/RagA_CS"/>
</dbReference>
<dbReference type="NCBIfam" id="TIGR04057">
    <property type="entry name" value="SusC_RagA_signa"/>
    <property type="match status" value="1"/>
</dbReference>
<keyword evidence="9" id="KW-1185">Reference proteome</keyword>
<dbReference type="Pfam" id="PF13715">
    <property type="entry name" value="CarbopepD_reg_2"/>
    <property type="match status" value="1"/>
</dbReference>
<dbReference type="Gene3D" id="2.170.130.10">
    <property type="entry name" value="TonB-dependent receptor, plug domain"/>
    <property type="match status" value="1"/>
</dbReference>
<dbReference type="RefSeq" id="WP_211977657.1">
    <property type="nucleotide sequence ID" value="NZ_CBFHAM010000041.1"/>
</dbReference>
<keyword evidence="4" id="KW-0812">Transmembrane</keyword>
<comment type="caution">
    <text evidence="8">The sequence shown here is derived from an EMBL/GenBank/DDBJ whole genome shotgun (WGS) entry which is preliminary data.</text>
</comment>
<gene>
    <name evidence="8" type="ORF">KE626_34330</name>
</gene>
<name>A0ABS5JB62_9BACT</name>
<accession>A0ABS5JB62</accession>
<evidence type="ECO:0000256" key="5">
    <source>
        <dbReference type="SAM" id="SignalP"/>
    </source>
</evidence>
<evidence type="ECO:0000256" key="4">
    <source>
        <dbReference type="PROSITE-ProRule" id="PRU01360"/>
    </source>
</evidence>
<keyword evidence="5" id="KW-0732">Signal</keyword>
<dbReference type="SUPFAM" id="SSF56935">
    <property type="entry name" value="Porins"/>
    <property type="match status" value="1"/>
</dbReference>
<dbReference type="PROSITE" id="PS52016">
    <property type="entry name" value="TONB_DEPENDENT_REC_3"/>
    <property type="match status" value="1"/>
</dbReference>
<keyword evidence="8" id="KW-0675">Receptor</keyword>
<protein>
    <submittedName>
        <fullName evidence="8">TonB-dependent receptor</fullName>
    </submittedName>
</protein>
<keyword evidence="3 4" id="KW-0998">Cell outer membrane</keyword>
<dbReference type="InterPro" id="IPR008969">
    <property type="entry name" value="CarboxyPept-like_regulatory"/>
</dbReference>
<feature type="signal peptide" evidence="5">
    <location>
        <begin position="1"/>
        <end position="17"/>
    </location>
</feature>
<dbReference type="Proteomes" id="UP000676386">
    <property type="component" value="Unassembled WGS sequence"/>
</dbReference>
<comment type="subcellular location">
    <subcellularLocation>
        <location evidence="4">Cell outer membrane</location>
        <topology evidence="4">Multi-pass membrane protein</topology>
    </subcellularLocation>
</comment>
<dbReference type="EMBL" id="JAGTXB010000040">
    <property type="protein sequence ID" value="MBS0032460.1"/>
    <property type="molecule type" value="Genomic_DNA"/>
</dbReference>
<proteinExistence type="inferred from homology"/>
<dbReference type="InterPro" id="IPR012910">
    <property type="entry name" value="Plug_dom"/>
</dbReference>
<dbReference type="InterPro" id="IPR023996">
    <property type="entry name" value="TonB-dep_OMP_SusC/RagA"/>
</dbReference>
<evidence type="ECO:0000256" key="1">
    <source>
        <dbReference type="ARBA" id="ARBA00022448"/>
    </source>
</evidence>
<dbReference type="InterPro" id="IPR037066">
    <property type="entry name" value="Plug_dom_sf"/>
</dbReference>
<dbReference type="Gene3D" id="2.60.40.1120">
    <property type="entry name" value="Carboxypeptidase-like, regulatory domain"/>
    <property type="match status" value="1"/>
</dbReference>
<evidence type="ECO:0000259" key="6">
    <source>
        <dbReference type="Pfam" id="PF07660"/>
    </source>
</evidence>
<reference evidence="8 9" key="1">
    <citation type="submission" date="2021-04" db="EMBL/GenBank/DDBJ databases">
        <title>Chitinophaga sp. nov., isolated from the rhizosphere soil.</title>
        <authorList>
            <person name="He S."/>
        </authorList>
    </citation>
    <scope>NUCLEOTIDE SEQUENCE [LARGE SCALE GENOMIC DNA]</scope>
    <source>
        <strain evidence="8 9">2R12</strain>
    </source>
</reference>
<evidence type="ECO:0000259" key="7">
    <source>
        <dbReference type="Pfam" id="PF07715"/>
    </source>
</evidence>
<evidence type="ECO:0000313" key="8">
    <source>
        <dbReference type="EMBL" id="MBS0032460.1"/>
    </source>
</evidence>
<dbReference type="SUPFAM" id="SSF49464">
    <property type="entry name" value="Carboxypeptidase regulatory domain-like"/>
    <property type="match status" value="1"/>
</dbReference>
<dbReference type="Pfam" id="PF07715">
    <property type="entry name" value="Plug"/>
    <property type="match status" value="1"/>
</dbReference>
<sequence>MKLTALLLTAICLQSSATGYSQQVTLSEKNAPLKKVLQQISKQSGYTFFYDARYFNDTRRISLDVTNTPLEKVLTECFTGQPFTYEVLDRTIIVKRRPENENNPTSVLSWVLSGKVTNEKEEVLPGATIKVLGTSKGAVTDVFGKFLVEIGNENDSLSVTFIGYKTQVIHPGAAKSITIKLLPDLENQKLNDVVIVGFGKQKKVSVTGAVSTVKVSEVQQSATASLSNAIGGRLPGIITRQSSGEPGYDAASVFIRGFSTINGSRTPLILVDGIERDMNNLNVQEIESFSVLKDASATAVYGIRGANGVILINTKRGVEGRPRVSFRTETARLTALRLPEYINSYEYGLLCNEAMANVGKPAFFTQEELQKFKDQSDPYLYPDVDWINTTLKKNTLQTINNLSLTGGNQTFRYYTNVGFTLVDGIYREDPTVPYKTNSSMKRYNFRSNVDVNITKNLKMDLSLGGIIQNSNYPGASAGAIFEYLRWTPNNAFPVKNPNGSVPAKNGFLNRSPYVVSTQTGYEKQFRNNIQSSLGTTWDLSSLVTQGLSLRGLFAYDFYNFMRNTRFKVPATFQYLGKDANGVDKYAPIGGEQALSYGTGYDANRASYLELSANYDRAFGKHRVGGLILGNRREYVNLSAGTSIGNIPFRRQGLASRVTYDYDSRYLLEFNGGYNGSENFPKGKRYGFFPSGAVGWVVSNENFWNKNVVSSLKLRGSYGKVGNDQIGGDRFLFQSTINKNAPASYLFGENQTYQTGTFQESLIGNPNVTWEVATKANVGVDLELLNGKITLTVDAFKERRSGILIRRGQIPISAGYPGDIIPYANLGIVNNKGMDGSLEIKNRTKSGFYYSFQANFTYAHNIIIEDDSPVRPLAYQNSRGQSIDRPYGYEAIGLFKDQEDIDKSPSQTTLQAIIRPGDIKYKDLNGDGVINANDQTYFGFPRNPELMFGFGGTVAWKGIDMSIFFTGATRTNLFLQGRSTFAFLDGVDSYNVMREYYDNRWKPGADNTNAKYPSVIDLKSTNNYITNTLYMKNGNYLRLKSAEIGYSFNQALMKRIGIAGIRAFVNGTNLAIWDHIKVVNPENDNGEGTYPLQSSINIGAQVNF</sequence>
<dbReference type="InterPro" id="IPR039426">
    <property type="entry name" value="TonB-dep_rcpt-like"/>
</dbReference>
<evidence type="ECO:0000313" key="9">
    <source>
        <dbReference type="Proteomes" id="UP000676386"/>
    </source>
</evidence>